<dbReference type="EMBL" id="JARBHB010000007">
    <property type="protein sequence ID" value="KAJ8879770.1"/>
    <property type="molecule type" value="Genomic_DNA"/>
</dbReference>
<comment type="caution">
    <text evidence="2">The sequence shown here is derived from an EMBL/GenBank/DDBJ whole genome shotgun (WGS) entry which is preliminary data.</text>
</comment>
<feature type="domain" description="PiggyBac transposable element-derived protein" evidence="1">
    <location>
        <begin position="97"/>
        <end position="198"/>
    </location>
</feature>
<evidence type="ECO:0000259" key="1">
    <source>
        <dbReference type="Pfam" id="PF13843"/>
    </source>
</evidence>
<proteinExistence type="predicted"/>
<dbReference type="Pfam" id="PF13843">
    <property type="entry name" value="DDE_Tnp_1_7"/>
    <property type="match status" value="1"/>
</dbReference>
<keyword evidence="3" id="KW-1185">Reference proteome</keyword>
<name>A0ABQ9H643_9NEOP</name>
<evidence type="ECO:0000313" key="2">
    <source>
        <dbReference type="EMBL" id="KAJ8879770.1"/>
    </source>
</evidence>
<dbReference type="InterPro" id="IPR029526">
    <property type="entry name" value="PGBD"/>
</dbReference>
<reference evidence="2 3" key="1">
    <citation type="submission" date="2023-02" db="EMBL/GenBank/DDBJ databases">
        <title>LHISI_Scaffold_Assembly.</title>
        <authorList>
            <person name="Stuart O.P."/>
            <person name="Cleave R."/>
            <person name="Magrath M.J.L."/>
            <person name="Mikheyev A.S."/>
        </authorList>
    </citation>
    <scope>NUCLEOTIDE SEQUENCE [LARGE SCALE GENOMIC DNA]</scope>
    <source>
        <strain evidence="2">Daus_M_001</strain>
        <tissue evidence="2">Leg muscle</tissue>
    </source>
</reference>
<evidence type="ECO:0000313" key="3">
    <source>
        <dbReference type="Proteomes" id="UP001159363"/>
    </source>
</evidence>
<sequence>MEKQEIVELLTNDFDSDIRDNETIVSDHESECGIERGSDFRREQLPVASEQSKNRYKWCKEPSSDSRTRRHNMLRRLHLPRLTGQARSIAINARADFWNVLTDNDFLELIVTWTNEKITELSSKYCGICSFANHTDHFEIRSLIDLLHLTGVIKSGHEDVKGLWNSDGTGRDIFRATMPLQRFLFFLVALRFDDPSQRAE</sequence>
<protein>
    <recommendedName>
        <fullName evidence="1">PiggyBac transposable element-derived protein domain-containing protein</fullName>
    </recommendedName>
</protein>
<gene>
    <name evidence="2" type="ORF">PR048_020378</name>
</gene>
<accession>A0ABQ9H643</accession>
<organism evidence="2 3">
    <name type="scientific">Dryococelus australis</name>
    <dbReference type="NCBI Taxonomy" id="614101"/>
    <lineage>
        <taxon>Eukaryota</taxon>
        <taxon>Metazoa</taxon>
        <taxon>Ecdysozoa</taxon>
        <taxon>Arthropoda</taxon>
        <taxon>Hexapoda</taxon>
        <taxon>Insecta</taxon>
        <taxon>Pterygota</taxon>
        <taxon>Neoptera</taxon>
        <taxon>Polyneoptera</taxon>
        <taxon>Phasmatodea</taxon>
        <taxon>Verophasmatodea</taxon>
        <taxon>Anareolatae</taxon>
        <taxon>Phasmatidae</taxon>
        <taxon>Eurycanthinae</taxon>
        <taxon>Dryococelus</taxon>
    </lineage>
</organism>
<dbReference type="Proteomes" id="UP001159363">
    <property type="component" value="Chromosome 6"/>
</dbReference>